<evidence type="ECO:0000256" key="4">
    <source>
        <dbReference type="ARBA" id="ARBA00022643"/>
    </source>
</evidence>
<dbReference type="GO" id="GO:0052619">
    <property type="term" value="F:coenzyme F420-1:gamma-L-glutamate ligase activity"/>
    <property type="evidence" value="ECO:0007669"/>
    <property type="project" value="UniProtKB-EC"/>
</dbReference>
<comment type="similarity">
    <text evidence="2">Belongs to the nitroreductase family.</text>
</comment>
<evidence type="ECO:0000256" key="5">
    <source>
        <dbReference type="ARBA" id="ARBA00023002"/>
    </source>
</evidence>
<accession>A0A645AZR6</accession>
<keyword evidence="4" id="KW-0288">FMN</keyword>
<evidence type="ECO:0000313" key="7">
    <source>
        <dbReference type="EMBL" id="MPM56403.1"/>
    </source>
</evidence>
<reference evidence="7" key="1">
    <citation type="submission" date="2019-08" db="EMBL/GenBank/DDBJ databases">
        <authorList>
            <person name="Kucharzyk K."/>
            <person name="Murdoch R.W."/>
            <person name="Higgins S."/>
            <person name="Loffler F."/>
        </authorList>
    </citation>
    <scope>NUCLEOTIDE SEQUENCE</scope>
</reference>
<dbReference type="EMBL" id="VSSQ01015740">
    <property type="protein sequence ID" value="MPM56403.1"/>
    <property type="molecule type" value="Genomic_DNA"/>
</dbReference>
<gene>
    <name evidence="7" type="primary">fbiB_21</name>
    <name evidence="7" type="ORF">SDC9_103205</name>
</gene>
<sequence>MDAREALFHRRSIRKYKSDPISREDLVDILEAGICAPSAINLQHWYFVAVTSPEEREKMMGIMGKVFGKFQPVLQERFAKNPEVIEETKQFLTGFGNAPVCVLAFLLKDDYPDRDGAIQSVSAAIENILLAATAKGIGSCWLTAPQRMGFGPLLRETFAPDKGEFVAAITLGYSADESKMPPRRDGRYVIV</sequence>
<proteinExistence type="inferred from homology"/>
<dbReference type="Gene3D" id="3.40.109.10">
    <property type="entry name" value="NADH Oxidase"/>
    <property type="match status" value="1"/>
</dbReference>
<dbReference type="PANTHER" id="PTHR43673">
    <property type="entry name" value="NAD(P)H NITROREDUCTASE YDGI-RELATED"/>
    <property type="match status" value="1"/>
</dbReference>
<dbReference type="InterPro" id="IPR029479">
    <property type="entry name" value="Nitroreductase"/>
</dbReference>
<dbReference type="EC" id="6.3.2.34" evidence="7"/>
<protein>
    <submittedName>
        <fullName evidence="7">Coenzyme F420:L-glutamate ligase</fullName>
        <ecNumber evidence="7">6.3.2.34</ecNumber>
    </submittedName>
</protein>
<dbReference type="SUPFAM" id="SSF55469">
    <property type="entry name" value="FMN-dependent nitroreductase-like"/>
    <property type="match status" value="1"/>
</dbReference>
<dbReference type="AlphaFoldDB" id="A0A645AZR6"/>
<name>A0A645AZR6_9ZZZZ</name>
<evidence type="ECO:0000259" key="6">
    <source>
        <dbReference type="Pfam" id="PF00881"/>
    </source>
</evidence>
<keyword evidence="5" id="KW-0560">Oxidoreductase</keyword>
<comment type="cofactor">
    <cofactor evidence="1">
        <name>FMN</name>
        <dbReference type="ChEBI" id="CHEBI:58210"/>
    </cofactor>
</comment>
<dbReference type="GO" id="GO:0016491">
    <property type="term" value="F:oxidoreductase activity"/>
    <property type="evidence" value="ECO:0007669"/>
    <property type="project" value="UniProtKB-KW"/>
</dbReference>
<dbReference type="PANTHER" id="PTHR43673:SF2">
    <property type="entry name" value="NITROREDUCTASE"/>
    <property type="match status" value="1"/>
</dbReference>
<dbReference type="Pfam" id="PF00881">
    <property type="entry name" value="Nitroreductase"/>
    <property type="match status" value="1"/>
</dbReference>
<evidence type="ECO:0000256" key="2">
    <source>
        <dbReference type="ARBA" id="ARBA00007118"/>
    </source>
</evidence>
<comment type="caution">
    <text evidence="7">The sequence shown here is derived from an EMBL/GenBank/DDBJ whole genome shotgun (WGS) entry which is preliminary data.</text>
</comment>
<dbReference type="InterPro" id="IPR000415">
    <property type="entry name" value="Nitroreductase-like"/>
</dbReference>
<keyword evidence="3" id="KW-0285">Flavoprotein</keyword>
<organism evidence="7">
    <name type="scientific">bioreactor metagenome</name>
    <dbReference type="NCBI Taxonomy" id="1076179"/>
    <lineage>
        <taxon>unclassified sequences</taxon>
        <taxon>metagenomes</taxon>
        <taxon>ecological metagenomes</taxon>
    </lineage>
</organism>
<evidence type="ECO:0000256" key="3">
    <source>
        <dbReference type="ARBA" id="ARBA00022630"/>
    </source>
</evidence>
<feature type="domain" description="Nitroreductase" evidence="6">
    <location>
        <begin position="9"/>
        <end position="173"/>
    </location>
</feature>
<evidence type="ECO:0000256" key="1">
    <source>
        <dbReference type="ARBA" id="ARBA00001917"/>
    </source>
</evidence>
<keyword evidence="7" id="KW-0436">Ligase</keyword>